<evidence type="ECO:0000313" key="2">
    <source>
        <dbReference type="Proteomes" id="UP001150603"/>
    </source>
</evidence>
<dbReference type="Proteomes" id="UP001150603">
    <property type="component" value="Unassembled WGS sequence"/>
</dbReference>
<accession>A0ACC1J6P1</accession>
<sequence length="98" mass="10902">MPQSNPHRESASSSSMVLRDMDDSPEPMRSRRGRPPRAPGIRGRIRQRRSQPRILKSQEFVIDSSAEDGDDDDDDDNNNAKGENDKNSASDSSSGEED</sequence>
<evidence type="ECO:0000313" key="1">
    <source>
        <dbReference type="EMBL" id="KAJ1939785.1"/>
    </source>
</evidence>
<gene>
    <name evidence="1" type="ORF">FBU59_004006</name>
</gene>
<protein>
    <submittedName>
        <fullName evidence="1">Uncharacterized protein</fullName>
    </submittedName>
</protein>
<reference evidence="1" key="1">
    <citation type="submission" date="2022-07" db="EMBL/GenBank/DDBJ databases">
        <title>Phylogenomic reconstructions and comparative analyses of Kickxellomycotina fungi.</title>
        <authorList>
            <person name="Reynolds N.K."/>
            <person name="Stajich J.E."/>
            <person name="Barry K."/>
            <person name="Grigoriev I.V."/>
            <person name="Crous P."/>
            <person name="Smith M.E."/>
        </authorList>
    </citation>
    <scope>NUCLEOTIDE SEQUENCE</scope>
    <source>
        <strain evidence="1">NRRL 5244</strain>
    </source>
</reference>
<dbReference type="EMBL" id="JANBPW010002735">
    <property type="protein sequence ID" value="KAJ1939785.1"/>
    <property type="molecule type" value="Genomic_DNA"/>
</dbReference>
<comment type="caution">
    <text evidence="1">The sequence shown here is derived from an EMBL/GenBank/DDBJ whole genome shotgun (WGS) entry which is preliminary data.</text>
</comment>
<feature type="non-terminal residue" evidence="1">
    <location>
        <position position="98"/>
    </location>
</feature>
<name>A0ACC1J6P1_9FUNG</name>
<organism evidence="1 2">
    <name type="scientific">Linderina macrospora</name>
    <dbReference type="NCBI Taxonomy" id="4868"/>
    <lineage>
        <taxon>Eukaryota</taxon>
        <taxon>Fungi</taxon>
        <taxon>Fungi incertae sedis</taxon>
        <taxon>Zoopagomycota</taxon>
        <taxon>Kickxellomycotina</taxon>
        <taxon>Kickxellomycetes</taxon>
        <taxon>Kickxellales</taxon>
        <taxon>Kickxellaceae</taxon>
        <taxon>Linderina</taxon>
    </lineage>
</organism>
<keyword evidence="2" id="KW-1185">Reference proteome</keyword>
<proteinExistence type="predicted"/>